<accession>A0A7W6H2C9</accession>
<feature type="transmembrane region" description="Helical" evidence="1">
    <location>
        <begin position="7"/>
        <end position="27"/>
    </location>
</feature>
<name>A0A7W6H2C9_9RHOB</name>
<keyword evidence="3" id="KW-1185">Reference proteome</keyword>
<feature type="transmembrane region" description="Helical" evidence="1">
    <location>
        <begin position="75"/>
        <end position="93"/>
    </location>
</feature>
<dbReference type="RefSeq" id="WP_184567823.1">
    <property type="nucleotide sequence ID" value="NZ_JACIEI010000018.1"/>
</dbReference>
<sequence length="140" mass="15624">MHDKKISLSLLILRLSIGAFFGVWSSLKFYRPEWFENVFKNAYGLEFVTSHMGTAVGIVQVVIVVAFVLGFMRSLSYAVLALMQAAGVLASIPNLINFTQYPNNLMWAAVPALGAAIALFLLREYDTYTIDGWRKARVKA</sequence>
<evidence type="ECO:0000313" key="2">
    <source>
        <dbReference type="EMBL" id="MBB3995703.1"/>
    </source>
</evidence>
<keyword evidence="1" id="KW-1133">Transmembrane helix</keyword>
<feature type="transmembrane region" description="Helical" evidence="1">
    <location>
        <begin position="105"/>
        <end position="122"/>
    </location>
</feature>
<evidence type="ECO:0000256" key="1">
    <source>
        <dbReference type="SAM" id="Phobius"/>
    </source>
</evidence>
<organism evidence="2 3">
    <name type="scientific">Sulfitobacter undariae</name>
    <dbReference type="NCBI Taxonomy" id="1563671"/>
    <lineage>
        <taxon>Bacteria</taxon>
        <taxon>Pseudomonadati</taxon>
        <taxon>Pseudomonadota</taxon>
        <taxon>Alphaproteobacteria</taxon>
        <taxon>Rhodobacterales</taxon>
        <taxon>Roseobacteraceae</taxon>
        <taxon>Sulfitobacter</taxon>
    </lineage>
</organism>
<comment type="caution">
    <text evidence="2">The sequence shown here is derived from an EMBL/GenBank/DDBJ whole genome shotgun (WGS) entry which is preliminary data.</text>
</comment>
<protein>
    <submittedName>
        <fullName evidence="2">Putative membrane protein YphA (DoxX/SURF4 family)</fullName>
    </submittedName>
</protein>
<gene>
    <name evidence="2" type="ORF">GGR95_003367</name>
</gene>
<keyword evidence="1" id="KW-0812">Transmembrane</keyword>
<keyword evidence="1" id="KW-0472">Membrane</keyword>
<proteinExistence type="predicted"/>
<dbReference type="AlphaFoldDB" id="A0A7W6H2C9"/>
<dbReference type="Proteomes" id="UP000530268">
    <property type="component" value="Unassembled WGS sequence"/>
</dbReference>
<dbReference type="EMBL" id="JACIEI010000018">
    <property type="protein sequence ID" value="MBB3995703.1"/>
    <property type="molecule type" value="Genomic_DNA"/>
</dbReference>
<feature type="transmembrane region" description="Helical" evidence="1">
    <location>
        <begin position="47"/>
        <end position="68"/>
    </location>
</feature>
<reference evidence="2 3" key="1">
    <citation type="submission" date="2020-08" db="EMBL/GenBank/DDBJ databases">
        <title>Genomic Encyclopedia of Type Strains, Phase IV (KMG-IV): sequencing the most valuable type-strain genomes for metagenomic binning, comparative biology and taxonomic classification.</title>
        <authorList>
            <person name="Goeker M."/>
        </authorList>
    </citation>
    <scope>NUCLEOTIDE SEQUENCE [LARGE SCALE GENOMIC DNA]</scope>
    <source>
        <strain evidence="2 3">DSM 102234</strain>
    </source>
</reference>
<evidence type="ECO:0000313" key="3">
    <source>
        <dbReference type="Proteomes" id="UP000530268"/>
    </source>
</evidence>